<protein>
    <submittedName>
        <fullName evidence="1">Uncharacterized protein</fullName>
    </submittedName>
</protein>
<dbReference type="EMBL" id="MHLP01000018">
    <property type="protein sequence ID" value="OGZ12806.1"/>
    <property type="molecule type" value="Genomic_DNA"/>
</dbReference>
<reference evidence="1 2" key="1">
    <citation type="journal article" date="2016" name="Nat. Commun.">
        <title>Thousands of microbial genomes shed light on interconnected biogeochemical processes in an aquifer system.</title>
        <authorList>
            <person name="Anantharaman K."/>
            <person name="Brown C.T."/>
            <person name="Hug L.A."/>
            <person name="Sharon I."/>
            <person name="Castelle C.J."/>
            <person name="Probst A.J."/>
            <person name="Thomas B.C."/>
            <person name="Singh A."/>
            <person name="Wilkins M.J."/>
            <person name="Karaoz U."/>
            <person name="Brodie E.L."/>
            <person name="Williams K.H."/>
            <person name="Hubbard S.S."/>
            <person name="Banfield J.F."/>
        </authorList>
    </citation>
    <scope>NUCLEOTIDE SEQUENCE [LARGE SCALE GENOMIC DNA]</scope>
</reference>
<organism evidence="1 2">
    <name type="scientific">Candidatus Lloydbacteria bacterium RIFCSPLOWO2_01_FULL_50_20</name>
    <dbReference type="NCBI Taxonomy" id="1798665"/>
    <lineage>
        <taxon>Bacteria</taxon>
        <taxon>Candidatus Lloydiibacteriota</taxon>
    </lineage>
</organism>
<dbReference type="Proteomes" id="UP000178534">
    <property type="component" value="Unassembled WGS sequence"/>
</dbReference>
<evidence type="ECO:0000313" key="1">
    <source>
        <dbReference type="EMBL" id="OGZ12806.1"/>
    </source>
</evidence>
<dbReference type="AlphaFoldDB" id="A0A1G2DGV2"/>
<name>A0A1G2DGV2_9BACT</name>
<evidence type="ECO:0000313" key="2">
    <source>
        <dbReference type="Proteomes" id="UP000178534"/>
    </source>
</evidence>
<dbReference type="STRING" id="1798665.A2942_03490"/>
<accession>A0A1G2DGV2</accession>
<gene>
    <name evidence="1" type="ORF">A2942_03490</name>
</gene>
<proteinExistence type="predicted"/>
<sequence>MSFERIQDFLSQYRKYISDKDEETGKIRAIIAQVSGVQLSQHEITVSRGELQITGNSIVKNEIFLYKGQIIDALHKNGITKINGIR</sequence>
<comment type="caution">
    <text evidence="1">The sequence shown here is derived from an EMBL/GenBank/DDBJ whole genome shotgun (WGS) entry which is preliminary data.</text>
</comment>